<dbReference type="InterPro" id="IPR041519">
    <property type="entry name" value="HEPN_RiboL-PSP"/>
</dbReference>
<evidence type="ECO:0000313" key="2">
    <source>
        <dbReference type="EMBL" id="MCF4100057.1"/>
    </source>
</evidence>
<organism evidence="2 3">
    <name type="scientific">Gillisia lutea</name>
    <dbReference type="NCBI Taxonomy" id="2909668"/>
    <lineage>
        <taxon>Bacteria</taxon>
        <taxon>Pseudomonadati</taxon>
        <taxon>Bacteroidota</taxon>
        <taxon>Flavobacteriia</taxon>
        <taxon>Flavobacteriales</taxon>
        <taxon>Flavobacteriaceae</taxon>
        <taxon>Gillisia</taxon>
    </lineage>
</organism>
<reference evidence="2" key="1">
    <citation type="submission" date="2022-01" db="EMBL/GenBank/DDBJ databases">
        <title>Gillisia lutea sp. nov., isolated from marine plastic residues from the Malvarosa beach (Valencia, Spain).</title>
        <authorList>
            <person name="Vidal-Verdu A."/>
            <person name="Molina-Menor E."/>
            <person name="Satari L."/>
            <person name="Pascual J."/>
            <person name="Pereto J."/>
            <person name="Porcar M."/>
        </authorList>
    </citation>
    <scope>NUCLEOTIDE SEQUENCE</scope>
    <source>
        <strain evidence="2">M10.2A</strain>
    </source>
</reference>
<dbReference type="Proteomes" id="UP001179363">
    <property type="component" value="Unassembled WGS sequence"/>
</dbReference>
<keyword evidence="3" id="KW-1185">Reference proteome</keyword>
<evidence type="ECO:0000313" key="3">
    <source>
        <dbReference type="Proteomes" id="UP001179363"/>
    </source>
</evidence>
<evidence type="ECO:0000259" key="1">
    <source>
        <dbReference type="Pfam" id="PF18735"/>
    </source>
</evidence>
<gene>
    <name evidence="2" type="ORF">L1I30_00115</name>
</gene>
<dbReference type="RefSeq" id="WP_236132226.1">
    <property type="nucleotide sequence ID" value="NZ_JAKGTH010000006.1"/>
</dbReference>
<dbReference type="Pfam" id="PF18735">
    <property type="entry name" value="HEPN_RiboL-PSP"/>
    <property type="match status" value="1"/>
</dbReference>
<dbReference type="EMBL" id="JAKGTH010000006">
    <property type="protein sequence ID" value="MCF4100057.1"/>
    <property type="molecule type" value="Genomic_DNA"/>
</dbReference>
<sequence>MPYNKSQARVDFETGTKSLKQVAKKVSYRSSPLKYDQKLLIFQSTIFLMSAKIEEYTKVLIEGLIFNYKTNGALMSEIPENIRTKTLIDNQLMHYKNYNHNSDERKLLERLSCTNSYYDLLDLTSTFSRSISSKNVLANNKYPSVKNLKILYLRIGINDIFQAVAKKGKKDYKSQLDSFLSIREAIAHQEAPVMTFQDVERHLDNLIDLINNIDRVVYSQIVKVSGEKYWN</sequence>
<proteinExistence type="predicted"/>
<accession>A0ABS9ECV2</accession>
<feature type="domain" description="RiboL-PSP-HEPN" evidence="1">
    <location>
        <begin position="36"/>
        <end position="217"/>
    </location>
</feature>
<comment type="caution">
    <text evidence="2">The sequence shown here is derived from an EMBL/GenBank/DDBJ whole genome shotgun (WGS) entry which is preliminary data.</text>
</comment>
<protein>
    <recommendedName>
        <fullName evidence="1">RiboL-PSP-HEPN domain-containing protein</fullName>
    </recommendedName>
</protein>
<name>A0ABS9ECV2_9FLAO</name>